<dbReference type="EMBL" id="JAKIXB020000009">
    <property type="protein sequence ID" value="KAL1605656.1"/>
    <property type="molecule type" value="Genomic_DNA"/>
</dbReference>
<accession>A0ABR3RMK8</accession>
<evidence type="ECO:0000313" key="5">
    <source>
        <dbReference type="Proteomes" id="UP001521222"/>
    </source>
</evidence>
<evidence type="ECO:0000259" key="2">
    <source>
        <dbReference type="Pfam" id="PF23394"/>
    </source>
</evidence>
<feature type="domain" description="DUF7102" evidence="2">
    <location>
        <begin position="646"/>
        <end position="798"/>
    </location>
</feature>
<dbReference type="Pfam" id="PF23395">
    <property type="entry name" value="SAM_6"/>
    <property type="match status" value="1"/>
</dbReference>
<dbReference type="InterPro" id="IPR055528">
    <property type="entry name" value="DUF7102"/>
</dbReference>
<evidence type="ECO:0000256" key="1">
    <source>
        <dbReference type="SAM" id="MobiDB-lite"/>
    </source>
</evidence>
<keyword evidence="5" id="KW-1185">Reference proteome</keyword>
<gene>
    <name evidence="4" type="ORF">SLS59_003459</name>
</gene>
<dbReference type="Proteomes" id="UP001521222">
    <property type="component" value="Unassembled WGS sequence"/>
</dbReference>
<proteinExistence type="predicted"/>
<reference evidence="4 5" key="1">
    <citation type="submission" date="2024-02" db="EMBL/GenBank/DDBJ databases">
        <title>De novo assembly and annotation of 12 fungi associated with fruit tree decline syndrome in Ontario, Canada.</title>
        <authorList>
            <person name="Sulman M."/>
            <person name="Ellouze W."/>
            <person name="Ilyukhin E."/>
        </authorList>
    </citation>
    <scope>NUCLEOTIDE SEQUENCE [LARGE SCALE GENOMIC DNA]</scope>
    <source>
        <strain evidence="4 5">M97-236</strain>
    </source>
</reference>
<feature type="region of interest" description="Disordered" evidence="1">
    <location>
        <begin position="525"/>
        <end position="557"/>
    </location>
</feature>
<comment type="caution">
    <text evidence="4">The sequence shown here is derived from an EMBL/GenBank/DDBJ whole genome shotgun (WGS) entry which is preliminary data.</text>
</comment>
<evidence type="ECO:0000259" key="3">
    <source>
        <dbReference type="Pfam" id="PF23395"/>
    </source>
</evidence>
<dbReference type="Pfam" id="PF23394">
    <property type="entry name" value="DUF7102"/>
    <property type="match status" value="1"/>
</dbReference>
<name>A0ABR3RMK8_9PLEO</name>
<sequence>MELDLPFSEPEPVVEEEEEPSVIEYAREQGICVDYTTDLPRLVDLQLSLKHTVDQDLRDPFDDNFTNAATAAVELTKQRLIITKDVALLLRSVLTLREPLTDDLLATEGLQRIRDLKQELPVLQTDAELDLLNFGTRAEPDFKDLRTRLPSKDLNEENDEGFGWLAKYFAYPAQIDAKLKSEKLGVTRDDLTFLQSAVKDDFLPDDEEKIKKEALESRRVGIDALLYEQVATSPHFSDHNPTILKRKVDDLRVEGPLTPPILSDSPMKKLKSVSFSTMIQVGHSLEPWIDEHRPETANSQSTTDELLREIEPVAKEAIRKVENEKLTGADTVSRVDVPCMDFSLPVAPWDEYSQRKGNKRRQGITEVEAQMRFLVHVKHEDLRTATAWRGGVPDTDLKWGWFATPTSTIKLNEKLHGETDLDKIQAELKTGNIATSSNEVWKKDGLRILDDDEQDDEEDLIKPAEFEERNDIEALIRKRRLEMEEQEEIVQAHLKRKDLAATQARPATLHEQPQALVGNHHWQNQAGTSHDLHKNHRPPASSRSQQPHPPKPQQVPANSLKEAPTELMFGGFSASTALHKFMETQGKAIKSAKATTQTDTKSAILPHSLPARDTALPTEPSSFVTKACHQSTSLPIPPPLNLPPASYIMSSSLLQRRSLLKQISHLHSRADLLYRDYTLPHSTATEADIILSPSTGLLLTTLPLLKQAPLPGQVARSGVRERIASLQKRYETCIVLVSEGLRDESGYERPEDVRDKEVLQGLEVFASQCEGDVSVKYVRGGEQSLASAVVECMGIYGLPSAGEDMCDVKLFPVETTWEVFLRRAGLNPFAAQVILARLKYPRSIQLPAHSSSPTACESGRSVDVLGLPRFIVMNQEERVQSFQAVMGGSRILRKTSGLLDQRWLSAAHGFRM</sequence>
<feature type="domain" description="SAM-like" evidence="3">
    <location>
        <begin position="813"/>
        <end position="897"/>
    </location>
</feature>
<protein>
    <submittedName>
        <fullName evidence="4">Uncharacterized protein</fullName>
    </submittedName>
</protein>
<organism evidence="4 5">
    <name type="scientific">Nothophoma quercina</name>
    <dbReference type="NCBI Taxonomy" id="749835"/>
    <lineage>
        <taxon>Eukaryota</taxon>
        <taxon>Fungi</taxon>
        <taxon>Dikarya</taxon>
        <taxon>Ascomycota</taxon>
        <taxon>Pezizomycotina</taxon>
        <taxon>Dothideomycetes</taxon>
        <taxon>Pleosporomycetidae</taxon>
        <taxon>Pleosporales</taxon>
        <taxon>Pleosporineae</taxon>
        <taxon>Didymellaceae</taxon>
        <taxon>Nothophoma</taxon>
    </lineage>
</organism>
<evidence type="ECO:0000313" key="4">
    <source>
        <dbReference type="EMBL" id="KAL1605656.1"/>
    </source>
</evidence>
<dbReference type="InterPro" id="IPR057559">
    <property type="entry name" value="SAM_6"/>
</dbReference>